<dbReference type="FunFam" id="1.20.81.30:FF:000001">
    <property type="entry name" value="Type II secretion system protein F"/>
    <property type="match status" value="2"/>
</dbReference>
<reference evidence="10" key="2">
    <citation type="submission" date="2020-08" db="EMBL/GenBank/DDBJ databases">
        <authorList>
            <person name="Chen M."/>
            <person name="Teng W."/>
            <person name="Zhao L."/>
            <person name="Hu C."/>
            <person name="Zhou Y."/>
            <person name="Han B."/>
            <person name="Song L."/>
            <person name="Shu W."/>
        </authorList>
    </citation>
    <scope>NUCLEOTIDE SEQUENCE</scope>
    <source>
        <strain evidence="10">FACHB-1375</strain>
    </source>
</reference>
<dbReference type="InterPro" id="IPR018076">
    <property type="entry name" value="T2SS_GspF_dom"/>
</dbReference>
<evidence type="ECO:0000256" key="6">
    <source>
        <dbReference type="ARBA" id="ARBA00022989"/>
    </source>
</evidence>
<dbReference type="PANTHER" id="PTHR30012:SF0">
    <property type="entry name" value="TYPE II SECRETION SYSTEM PROTEIN F-RELATED"/>
    <property type="match status" value="1"/>
</dbReference>
<sequence length="409" mass="44970">MPTYVATVRDSKKPEKVEANSLAEAKEKLMRKGLVVQDLKESKSFQLPDFGSLLAKITVKELAMFSRQFSAMFNAGVPMVRCLAVLTDQCTNAKLKKALTQISADVNEGVSLADSLRKHPDCFDGLYVAMVESGETGGILDEVLNRVAKILEDSVRLQNQIKSASAYPKMVGGLAVVIFIAMTTFLLPIFAKIFEDLGMELPALTMFMLAISKFLRGPTLPDPERNFNIFIGIAAVMGAIWAYKQYYKTPAGRWQIDKAMLKLPIVGELIRTTAVARFCRIFGMLTRSGVPMLTSMEIVRDTAGNVIVATAIEDARKEVEQGGMISIALQRSNVFPVLAIQMMSIGEETGELDKMLLKLAEFYEDEVEQAVKGLTSMLEPLMMVGIAGMVGMILLSMYLPMFKVMDGIG</sequence>
<evidence type="ECO:0000259" key="9">
    <source>
        <dbReference type="Pfam" id="PF00482"/>
    </source>
</evidence>
<feature type="domain" description="Type II secretion system protein GspF" evidence="9">
    <location>
        <begin position="65"/>
        <end position="188"/>
    </location>
</feature>
<keyword evidence="5 8" id="KW-0812">Transmembrane</keyword>
<reference evidence="10" key="1">
    <citation type="journal article" date="2015" name="ISME J.">
        <title>Draft Genome Sequence of Streptomyces incarnatus NRRL8089, which Produces the Nucleoside Antibiotic Sinefungin.</title>
        <authorList>
            <person name="Oshima K."/>
            <person name="Hattori M."/>
            <person name="Shimizu H."/>
            <person name="Fukuda K."/>
            <person name="Nemoto M."/>
            <person name="Inagaki K."/>
            <person name="Tamura T."/>
        </authorList>
    </citation>
    <scope>NUCLEOTIDE SEQUENCE</scope>
    <source>
        <strain evidence="10">FACHB-1375</strain>
    </source>
</reference>
<comment type="caution">
    <text evidence="10">The sequence shown here is derived from an EMBL/GenBank/DDBJ whole genome shotgun (WGS) entry which is preliminary data.</text>
</comment>
<evidence type="ECO:0000256" key="1">
    <source>
        <dbReference type="ARBA" id="ARBA00004429"/>
    </source>
</evidence>
<evidence type="ECO:0000256" key="3">
    <source>
        <dbReference type="ARBA" id="ARBA00022475"/>
    </source>
</evidence>
<feature type="transmembrane region" description="Helical" evidence="8">
    <location>
        <begin position="381"/>
        <end position="399"/>
    </location>
</feature>
<dbReference type="RefSeq" id="WP_190465594.1">
    <property type="nucleotide sequence ID" value="NZ_JACJPW010000040.1"/>
</dbReference>
<dbReference type="Pfam" id="PF00482">
    <property type="entry name" value="T2SSF"/>
    <property type="match status" value="2"/>
</dbReference>
<keyword evidence="3" id="KW-1003">Cell membrane</keyword>
<keyword evidence="4" id="KW-0997">Cell inner membrane</keyword>
<evidence type="ECO:0000313" key="10">
    <source>
        <dbReference type="EMBL" id="MBD2182658.1"/>
    </source>
</evidence>
<keyword evidence="11" id="KW-1185">Reference proteome</keyword>
<evidence type="ECO:0000313" key="11">
    <source>
        <dbReference type="Proteomes" id="UP000641646"/>
    </source>
</evidence>
<evidence type="ECO:0000256" key="8">
    <source>
        <dbReference type="SAM" id="Phobius"/>
    </source>
</evidence>
<gene>
    <name evidence="10" type="ORF">H6G03_16390</name>
</gene>
<evidence type="ECO:0000256" key="7">
    <source>
        <dbReference type="ARBA" id="ARBA00023136"/>
    </source>
</evidence>
<dbReference type="EMBL" id="JACJPW010000040">
    <property type="protein sequence ID" value="MBD2182658.1"/>
    <property type="molecule type" value="Genomic_DNA"/>
</dbReference>
<dbReference type="PRINTS" id="PR00812">
    <property type="entry name" value="BCTERIALGSPF"/>
</dbReference>
<proteinExistence type="inferred from homology"/>
<name>A0A926VGD2_9CYAN</name>
<dbReference type="Gene3D" id="1.20.81.30">
    <property type="entry name" value="Type II secretion system (T2SS), domain F"/>
    <property type="match status" value="2"/>
</dbReference>
<dbReference type="GO" id="GO:0005886">
    <property type="term" value="C:plasma membrane"/>
    <property type="evidence" value="ECO:0007669"/>
    <property type="project" value="UniProtKB-SubCell"/>
</dbReference>
<organism evidence="10 11">
    <name type="scientific">Aerosakkonema funiforme FACHB-1375</name>
    <dbReference type="NCBI Taxonomy" id="2949571"/>
    <lineage>
        <taxon>Bacteria</taxon>
        <taxon>Bacillati</taxon>
        <taxon>Cyanobacteriota</taxon>
        <taxon>Cyanophyceae</taxon>
        <taxon>Oscillatoriophycideae</taxon>
        <taxon>Aerosakkonematales</taxon>
        <taxon>Aerosakkonemataceae</taxon>
        <taxon>Aerosakkonema</taxon>
    </lineage>
</organism>
<feature type="transmembrane region" description="Helical" evidence="8">
    <location>
        <begin position="227"/>
        <end position="243"/>
    </location>
</feature>
<comment type="similarity">
    <text evidence="2">Belongs to the GSP F family.</text>
</comment>
<dbReference type="InterPro" id="IPR003004">
    <property type="entry name" value="GspF/PilC"/>
</dbReference>
<feature type="transmembrane region" description="Helical" evidence="8">
    <location>
        <begin position="170"/>
        <end position="190"/>
    </location>
</feature>
<evidence type="ECO:0000256" key="5">
    <source>
        <dbReference type="ARBA" id="ARBA00022692"/>
    </source>
</evidence>
<accession>A0A926VGD2</accession>
<keyword evidence="6 8" id="KW-1133">Transmembrane helix</keyword>
<feature type="domain" description="Type II secretion system protein GspF" evidence="9">
    <location>
        <begin position="278"/>
        <end position="400"/>
    </location>
</feature>
<dbReference type="PANTHER" id="PTHR30012">
    <property type="entry name" value="GENERAL SECRETION PATHWAY PROTEIN"/>
    <property type="match status" value="1"/>
</dbReference>
<protein>
    <submittedName>
        <fullName evidence="10">Type II secretion system F family protein</fullName>
    </submittedName>
</protein>
<dbReference type="InterPro" id="IPR042094">
    <property type="entry name" value="T2SS_GspF_sf"/>
</dbReference>
<comment type="subcellular location">
    <subcellularLocation>
        <location evidence="1">Cell inner membrane</location>
        <topology evidence="1">Multi-pass membrane protein</topology>
    </subcellularLocation>
</comment>
<evidence type="ECO:0000256" key="4">
    <source>
        <dbReference type="ARBA" id="ARBA00022519"/>
    </source>
</evidence>
<keyword evidence="7 8" id="KW-0472">Membrane</keyword>
<dbReference type="AlphaFoldDB" id="A0A926VGD2"/>
<dbReference type="Proteomes" id="UP000641646">
    <property type="component" value="Unassembled WGS sequence"/>
</dbReference>
<evidence type="ECO:0000256" key="2">
    <source>
        <dbReference type="ARBA" id="ARBA00005745"/>
    </source>
</evidence>